<evidence type="ECO:0000256" key="4">
    <source>
        <dbReference type="ARBA" id="ARBA00023242"/>
    </source>
</evidence>
<dbReference type="Pfam" id="PF00249">
    <property type="entry name" value="Myb_DNA-binding"/>
    <property type="match status" value="1"/>
</dbReference>
<dbReference type="eggNOG" id="KOG0724">
    <property type="taxonomic scope" value="Eukaryota"/>
</dbReference>
<dbReference type="PROSITE" id="PS50090">
    <property type="entry name" value="MYB_LIKE"/>
    <property type="match status" value="1"/>
</dbReference>
<reference evidence="9 10" key="2">
    <citation type="journal article" date="2007" name="BMC Biol.">
        <title>A 100%-complete sequence reveals unusually simple genomic features in the hot-spring red alga Cyanidioschyzon merolae.</title>
        <authorList>
            <person name="Nozaki H."/>
            <person name="Takano H."/>
            <person name="Misumi O."/>
            <person name="Terasawa K."/>
            <person name="Matsuzaki M."/>
            <person name="Maruyama S."/>
            <person name="Nishida K."/>
            <person name="Yagisawa F."/>
            <person name="Yoshida Y."/>
            <person name="Fujiwara T."/>
            <person name="Takio S."/>
            <person name="Tamura K."/>
            <person name="Chung S.J."/>
            <person name="Nakamura S."/>
            <person name="Kuroiwa H."/>
            <person name="Tanaka K."/>
            <person name="Sato N."/>
            <person name="Kuroiwa T."/>
        </authorList>
    </citation>
    <scope>NUCLEOTIDE SEQUENCE [LARGE SCALE GENOMIC DNA]</scope>
    <source>
        <strain evidence="9 10">10D</strain>
    </source>
</reference>
<feature type="domain" description="Myb-like" evidence="6">
    <location>
        <begin position="122"/>
        <end position="168"/>
    </location>
</feature>
<feature type="region of interest" description="Disordered" evidence="5">
    <location>
        <begin position="525"/>
        <end position="550"/>
    </location>
</feature>
<dbReference type="Gramene" id="CMS371CT">
    <property type="protein sequence ID" value="CMS371CT"/>
    <property type="gene ID" value="CMS371C"/>
</dbReference>
<feature type="compositionally biased region" description="Low complexity" evidence="5">
    <location>
        <begin position="21"/>
        <end position="55"/>
    </location>
</feature>
<keyword evidence="10" id="KW-1185">Reference proteome</keyword>
<evidence type="ECO:0000259" key="7">
    <source>
        <dbReference type="PROSITE" id="PS51293"/>
    </source>
</evidence>
<evidence type="ECO:0000313" key="9">
    <source>
        <dbReference type="EMBL" id="BAM82947.1"/>
    </source>
</evidence>
<dbReference type="AlphaFoldDB" id="M1VHR1"/>
<feature type="compositionally biased region" description="Basic and acidic residues" evidence="5">
    <location>
        <begin position="86"/>
        <end position="95"/>
    </location>
</feature>
<dbReference type="OrthoDB" id="118550at2759"/>
<evidence type="ECO:0000256" key="2">
    <source>
        <dbReference type="ARBA" id="ARBA00023125"/>
    </source>
</evidence>
<keyword evidence="4" id="KW-0539">Nucleus</keyword>
<dbReference type="STRING" id="280699.M1VHR1"/>
<dbReference type="PROSITE" id="PS51294">
    <property type="entry name" value="HTH_MYB"/>
    <property type="match status" value="1"/>
</dbReference>
<dbReference type="Proteomes" id="UP000007014">
    <property type="component" value="Chromosome 19"/>
</dbReference>
<dbReference type="CDD" id="cd00167">
    <property type="entry name" value="SANT"/>
    <property type="match status" value="1"/>
</dbReference>
<name>M1VHR1_CYAM1</name>
<evidence type="ECO:0000256" key="5">
    <source>
        <dbReference type="SAM" id="MobiDB-lite"/>
    </source>
</evidence>
<gene>
    <name evidence="9" type="ORF">CYME_CMS371C</name>
</gene>
<dbReference type="InterPro" id="IPR017884">
    <property type="entry name" value="SANT_dom"/>
</dbReference>
<feature type="domain" description="SANT" evidence="7">
    <location>
        <begin position="121"/>
        <end position="172"/>
    </location>
</feature>
<proteinExistence type="predicted"/>
<keyword evidence="1" id="KW-0805">Transcription regulation</keyword>
<accession>M1VHR1</accession>
<keyword evidence="3" id="KW-0804">Transcription</keyword>
<dbReference type="PROSITE" id="PS51293">
    <property type="entry name" value="SANT"/>
    <property type="match status" value="1"/>
</dbReference>
<reference evidence="9 10" key="1">
    <citation type="journal article" date="2004" name="Nature">
        <title>Genome sequence of the ultrasmall unicellular red alga Cyanidioschyzon merolae 10D.</title>
        <authorList>
            <person name="Matsuzaki M."/>
            <person name="Misumi O."/>
            <person name="Shin-i T."/>
            <person name="Maruyama S."/>
            <person name="Takahara M."/>
            <person name="Miyagishima S."/>
            <person name="Mori T."/>
            <person name="Nishida K."/>
            <person name="Yagisawa F."/>
            <person name="Nishida K."/>
            <person name="Yoshida Y."/>
            <person name="Nishimura Y."/>
            <person name="Nakao S."/>
            <person name="Kobayashi T."/>
            <person name="Momoyama Y."/>
            <person name="Higashiyama T."/>
            <person name="Minoda A."/>
            <person name="Sano M."/>
            <person name="Nomoto H."/>
            <person name="Oishi K."/>
            <person name="Hayashi H."/>
            <person name="Ohta F."/>
            <person name="Nishizaka S."/>
            <person name="Haga S."/>
            <person name="Miura S."/>
            <person name="Morishita T."/>
            <person name="Kabeya Y."/>
            <person name="Terasawa K."/>
            <person name="Suzuki Y."/>
            <person name="Ishii Y."/>
            <person name="Asakawa S."/>
            <person name="Takano H."/>
            <person name="Ohta N."/>
            <person name="Kuroiwa H."/>
            <person name="Tanaka K."/>
            <person name="Shimizu N."/>
            <person name="Sugano S."/>
            <person name="Sato N."/>
            <person name="Nozaki H."/>
            <person name="Ogasawara N."/>
            <person name="Kohara Y."/>
            <person name="Kuroiwa T."/>
        </authorList>
    </citation>
    <scope>NUCLEOTIDE SEQUENCE [LARGE SCALE GENOMIC DNA]</scope>
    <source>
        <strain evidence="9 10">10D</strain>
    </source>
</reference>
<dbReference type="EMBL" id="AP006501">
    <property type="protein sequence ID" value="BAM82947.1"/>
    <property type="molecule type" value="Genomic_DNA"/>
</dbReference>
<dbReference type="Gene3D" id="1.10.10.60">
    <property type="entry name" value="Homeodomain-like"/>
    <property type="match status" value="1"/>
</dbReference>
<dbReference type="PANTHER" id="PTHR12802">
    <property type="entry name" value="SWI/SNF COMPLEX-RELATED"/>
    <property type="match status" value="1"/>
</dbReference>
<dbReference type="NCBIfam" id="TIGR01557">
    <property type="entry name" value="myb_SHAQKYF"/>
    <property type="match status" value="1"/>
</dbReference>
<dbReference type="InterPro" id="IPR009057">
    <property type="entry name" value="Homeodomain-like_sf"/>
</dbReference>
<dbReference type="SMART" id="SM00717">
    <property type="entry name" value="SANT"/>
    <property type="match status" value="1"/>
</dbReference>
<evidence type="ECO:0000313" key="10">
    <source>
        <dbReference type="Proteomes" id="UP000007014"/>
    </source>
</evidence>
<feature type="domain" description="HTH myb-type" evidence="8">
    <location>
        <begin position="120"/>
        <end position="172"/>
    </location>
</feature>
<evidence type="ECO:0000259" key="8">
    <source>
        <dbReference type="PROSITE" id="PS51294"/>
    </source>
</evidence>
<dbReference type="InterPro" id="IPR001005">
    <property type="entry name" value="SANT/Myb"/>
</dbReference>
<evidence type="ECO:0000256" key="3">
    <source>
        <dbReference type="ARBA" id="ARBA00023163"/>
    </source>
</evidence>
<dbReference type="PANTHER" id="PTHR12802:SF155">
    <property type="entry name" value="DEUBIQUITINASE MYSM1"/>
    <property type="match status" value="1"/>
</dbReference>
<feature type="region of interest" description="Disordered" evidence="5">
    <location>
        <begin position="172"/>
        <end position="206"/>
    </location>
</feature>
<dbReference type="GO" id="GO:0003677">
    <property type="term" value="F:DNA binding"/>
    <property type="evidence" value="ECO:0007669"/>
    <property type="project" value="UniProtKB-KW"/>
</dbReference>
<dbReference type="SUPFAM" id="SSF46689">
    <property type="entry name" value="Homeodomain-like"/>
    <property type="match status" value="1"/>
</dbReference>
<sequence>MGSEKHERLPSETPVGVARPSTGLSGAHLGLTLGTLKTGTPTTSTSAKGAAAQASETREGSSDQEQAGALPGNGETLNVDAAAEGVYERPTDRLQVRTGTELPAKSPPKGQKQRRPYFLRKQRESWSPEEHQRFLQALAQYGRLWTQVQRVVKTKTAEQIRSHAQKYFIQLEKKRMKEKSSTNSSDSKPSEALREPAASGGAPRHAENAALQPGAVGTRMPHEASQQQTVFQSTEMRHLGRLQPLPLAVPENTCTEHEHNVARVPRVENRLPHGIVGSPSASTHHYRWGRTVSGTSQVVAACGYHPKDMTARIREGAAVAPHTDIPLNLPAMRAADRLEANQHAVHERCIGNSLLVGTSAGGSHVRRDAYATLGFCDPSIAQAQRAQFTSMPVLSSTAQTHLSDSHSGVTWCQRASTDTDYRTGASLPRPIEPWGGTRPLSPLSLSVTQSSSDWCPSSCASSVPSIASPMQDSPAVSHDRLRQALDSLVNGRKSIERLGTGPILKHFDQHLLQYGVFQTIPQTTPSPSLPVSATEAAIPHSPPSARNPVTAGAKVQLPSVSSLISNRFAVSHSTSQKESMPYS</sequence>
<keyword evidence="2" id="KW-0238">DNA-binding</keyword>
<dbReference type="GeneID" id="16997324"/>
<dbReference type="KEGG" id="cme:CYME_CMS371C"/>
<dbReference type="InterPro" id="IPR017930">
    <property type="entry name" value="Myb_dom"/>
</dbReference>
<dbReference type="InterPro" id="IPR006447">
    <property type="entry name" value="Myb_dom_plants"/>
</dbReference>
<feature type="region of interest" description="Disordered" evidence="5">
    <location>
        <begin position="1"/>
        <end position="117"/>
    </location>
</feature>
<dbReference type="RefSeq" id="XP_005538983.1">
    <property type="nucleotide sequence ID" value="XM_005538926.1"/>
</dbReference>
<evidence type="ECO:0000259" key="6">
    <source>
        <dbReference type="PROSITE" id="PS50090"/>
    </source>
</evidence>
<dbReference type="HOGENOM" id="CLU_468024_0_0_1"/>
<protein>
    <submittedName>
        <fullName evidence="9">MYB-related protein</fullName>
    </submittedName>
</protein>
<feature type="compositionally biased region" description="Basic and acidic residues" evidence="5">
    <location>
        <begin position="1"/>
        <end position="10"/>
    </location>
</feature>
<organism evidence="9 10">
    <name type="scientific">Cyanidioschyzon merolae (strain NIES-3377 / 10D)</name>
    <name type="common">Unicellular red alga</name>
    <dbReference type="NCBI Taxonomy" id="280699"/>
    <lineage>
        <taxon>Eukaryota</taxon>
        <taxon>Rhodophyta</taxon>
        <taxon>Bangiophyceae</taxon>
        <taxon>Cyanidiales</taxon>
        <taxon>Cyanidiaceae</taxon>
        <taxon>Cyanidioschyzon</taxon>
    </lineage>
</organism>
<evidence type="ECO:0000256" key="1">
    <source>
        <dbReference type="ARBA" id="ARBA00023015"/>
    </source>
</evidence>